<proteinExistence type="predicted"/>
<comment type="caution">
    <text evidence="1">The sequence shown here is derived from an EMBL/GenBank/DDBJ whole genome shotgun (WGS) entry which is preliminary data.</text>
</comment>
<dbReference type="STRING" id="320771.Cflav_PD5146"/>
<name>B9XC43_PEDPL</name>
<accession>B9XC43</accession>
<evidence type="ECO:0000313" key="1">
    <source>
        <dbReference type="EMBL" id="EEF62511.1"/>
    </source>
</evidence>
<reference evidence="1 2" key="1">
    <citation type="journal article" date="2011" name="J. Bacteriol.">
        <title>Genome sequence of 'Pedosphaera parvula' Ellin514, an aerobic Verrucomicrobial isolate from pasture soil.</title>
        <authorList>
            <person name="Kant R."/>
            <person name="van Passel M.W."/>
            <person name="Sangwan P."/>
            <person name="Palva A."/>
            <person name="Lucas S."/>
            <person name="Copeland A."/>
            <person name="Lapidus A."/>
            <person name="Glavina Del Rio T."/>
            <person name="Dalin E."/>
            <person name="Tice H."/>
            <person name="Bruce D."/>
            <person name="Goodwin L."/>
            <person name="Pitluck S."/>
            <person name="Chertkov O."/>
            <person name="Larimer F.W."/>
            <person name="Land M.L."/>
            <person name="Hauser L."/>
            <person name="Brettin T.S."/>
            <person name="Detter J.C."/>
            <person name="Han S."/>
            <person name="de Vos W.M."/>
            <person name="Janssen P.H."/>
            <person name="Smidt H."/>
        </authorList>
    </citation>
    <scope>NUCLEOTIDE SEQUENCE [LARGE SCALE GENOMIC DNA]</scope>
    <source>
        <strain evidence="1 2">Ellin514</strain>
    </source>
</reference>
<keyword evidence="2" id="KW-1185">Reference proteome</keyword>
<gene>
    <name evidence="1" type="ORF">Cflav_PD5146</name>
</gene>
<dbReference type="EMBL" id="ABOX02000004">
    <property type="protein sequence ID" value="EEF62511.1"/>
    <property type="molecule type" value="Genomic_DNA"/>
</dbReference>
<sequence length="51" mass="5507">MKCEIRKIEAGPQFLVIAHRGAPATYFLTYEIVIGILNGCITHGCTDDGAV</sequence>
<dbReference type="Proteomes" id="UP000003688">
    <property type="component" value="Unassembled WGS sequence"/>
</dbReference>
<evidence type="ECO:0000313" key="2">
    <source>
        <dbReference type="Proteomes" id="UP000003688"/>
    </source>
</evidence>
<organism evidence="1 2">
    <name type="scientific">Pedosphaera parvula (strain Ellin514)</name>
    <dbReference type="NCBI Taxonomy" id="320771"/>
    <lineage>
        <taxon>Bacteria</taxon>
        <taxon>Pseudomonadati</taxon>
        <taxon>Verrucomicrobiota</taxon>
        <taxon>Pedosphaerae</taxon>
        <taxon>Pedosphaerales</taxon>
        <taxon>Pedosphaeraceae</taxon>
        <taxon>Pedosphaera</taxon>
    </lineage>
</organism>
<dbReference type="AlphaFoldDB" id="B9XC43"/>
<protein>
    <submittedName>
        <fullName evidence="1">Uncharacterized protein</fullName>
    </submittedName>
</protein>